<feature type="domain" description="AMP-dependent synthetase/ligase" evidence="4">
    <location>
        <begin position="190"/>
        <end position="348"/>
    </location>
</feature>
<proteinExistence type="inferred from homology"/>
<keyword evidence="3" id="KW-0587">Phenylpropanoid metabolism</keyword>
<dbReference type="InterPro" id="IPR020845">
    <property type="entry name" value="AMP-binding_CS"/>
</dbReference>
<evidence type="ECO:0000313" key="5">
    <source>
        <dbReference type="EMBL" id="CAI9264207.1"/>
    </source>
</evidence>
<accession>A0AA35VN84</accession>
<dbReference type="Gene3D" id="3.40.50.12780">
    <property type="entry name" value="N-terminal domain of ligase-like"/>
    <property type="match status" value="1"/>
</dbReference>
<name>A0AA35VN84_LACSI</name>
<dbReference type="SUPFAM" id="SSF56801">
    <property type="entry name" value="Acetyl-CoA synthetase-like"/>
    <property type="match status" value="1"/>
</dbReference>
<evidence type="ECO:0000256" key="2">
    <source>
        <dbReference type="ARBA" id="ARBA00006432"/>
    </source>
</evidence>
<keyword evidence="6" id="KW-1185">Reference proteome</keyword>
<sequence length="349" mass="38155">MKDDRSSLSPSVFPITTLTSPSLFFTVQSQNPFTTTALYEASRNATPTPLLSTSSQRPFIERESFTVSVIEIRAAGVVEREFTTARLPPLKVSGSSPSPIQNRVLRSLEKYSWSVKSKCEIMFLGCKGGGFWGCPVLSQGGVMTAETGSYRWMAPEVINHQQYDEKATSKWKQDQKDLGVKGTGKRAVIERIGVVAKPCAEFVAGVLAIWLNGGVAVPLALSYPEVELLHVMTDSDVSMILSTDDHRELMQKVAAKTAAQFSLIPNVPTMTSQAVDNGVVHQKENVFANNIKDDDPTLILYTSGTTGKPKGVVHTHSSILAQVKTLSTALEYTSSDRFLHCLPLHHILK</sequence>
<dbReference type="Proteomes" id="UP001177003">
    <property type="component" value="Chromosome 0"/>
</dbReference>
<organism evidence="5 6">
    <name type="scientific">Lactuca saligna</name>
    <name type="common">Willowleaf lettuce</name>
    <dbReference type="NCBI Taxonomy" id="75948"/>
    <lineage>
        <taxon>Eukaryota</taxon>
        <taxon>Viridiplantae</taxon>
        <taxon>Streptophyta</taxon>
        <taxon>Embryophyta</taxon>
        <taxon>Tracheophyta</taxon>
        <taxon>Spermatophyta</taxon>
        <taxon>Magnoliopsida</taxon>
        <taxon>eudicotyledons</taxon>
        <taxon>Gunneridae</taxon>
        <taxon>Pentapetalae</taxon>
        <taxon>asterids</taxon>
        <taxon>campanulids</taxon>
        <taxon>Asterales</taxon>
        <taxon>Asteraceae</taxon>
        <taxon>Cichorioideae</taxon>
        <taxon>Cichorieae</taxon>
        <taxon>Lactucinae</taxon>
        <taxon>Lactuca</taxon>
    </lineage>
</organism>
<dbReference type="AlphaFoldDB" id="A0AA35VN84"/>
<reference evidence="5" key="1">
    <citation type="submission" date="2023-04" db="EMBL/GenBank/DDBJ databases">
        <authorList>
            <person name="Vijverberg K."/>
            <person name="Xiong W."/>
            <person name="Schranz E."/>
        </authorList>
    </citation>
    <scope>NUCLEOTIDE SEQUENCE</scope>
</reference>
<dbReference type="InterPro" id="IPR042099">
    <property type="entry name" value="ANL_N_sf"/>
</dbReference>
<protein>
    <recommendedName>
        <fullName evidence="4">AMP-dependent synthetase/ligase domain-containing protein</fullName>
    </recommendedName>
</protein>
<dbReference type="PANTHER" id="PTHR43201">
    <property type="entry name" value="ACYL-COA SYNTHETASE"/>
    <property type="match status" value="1"/>
</dbReference>
<dbReference type="EMBL" id="OX465086">
    <property type="protein sequence ID" value="CAI9264207.1"/>
    <property type="molecule type" value="Genomic_DNA"/>
</dbReference>
<dbReference type="PANTHER" id="PTHR43201:SF8">
    <property type="entry name" value="ACYL-COA SYNTHETASE FAMILY MEMBER 3"/>
    <property type="match status" value="1"/>
</dbReference>
<dbReference type="Pfam" id="PF00501">
    <property type="entry name" value="AMP-binding"/>
    <property type="match status" value="1"/>
</dbReference>
<dbReference type="InterPro" id="IPR000873">
    <property type="entry name" value="AMP-dep_synth/lig_dom"/>
</dbReference>
<evidence type="ECO:0000313" key="6">
    <source>
        <dbReference type="Proteomes" id="UP001177003"/>
    </source>
</evidence>
<evidence type="ECO:0000256" key="1">
    <source>
        <dbReference type="ARBA" id="ARBA00004930"/>
    </source>
</evidence>
<evidence type="ECO:0000256" key="3">
    <source>
        <dbReference type="ARBA" id="ARBA00023051"/>
    </source>
</evidence>
<dbReference type="GO" id="GO:0006631">
    <property type="term" value="P:fatty acid metabolic process"/>
    <property type="evidence" value="ECO:0007669"/>
    <property type="project" value="TreeGrafter"/>
</dbReference>
<dbReference type="GO" id="GO:0031956">
    <property type="term" value="F:medium-chain fatty acid-CoA ligase activity"/>
    <property type="evidence" value="ECO:0007669"/>
    <property type="project" value="TreeGrafter"/>
</dbReference>
<comment type="pathway">
    <text evidence="1">Phytoalexin biosynthesis; 3,4',5-trihydroxystilbene biosynthesis; 3,4',5-trihydroxystilbene from trans-4-coumarate: step 1/2.</text>
</comment>
<dbReference type="PROSITE" id="PS00455">
    <property type="entry name" value="AMP_BINDING"/>
    <property type="match status" value="1"/>
</dbReference>
<comment type="similarity">
    <text evidence="2">Belongs to the ATP-dependent AMP-binding enzyme family.</text>
</comment>
<gene>
    <name evidence="5" type="ORF">LSALG_LOCUS4867</name>
</gene>
<evidence type="ECO:0000259" key="4">
    <source>
        <dbReference type="Pfam" id="PF00501"/>
    </source>
</evidence>
<dbReference type="GO" id="GO:0009698">
    <property type="term" value="P:phenylpropanoid metabolic process"/>
    <property type="evidence" value="ECO:0007669"/>
    <property type="project" value="UniProtKB-KW"/>
</dbReference>